<dbReference type="GO" id="GO:0005525">
    <property type="term" value="F:GTP binding"/>
    <property type="evidence" value="ECO:0007669"/>
    <property type="project" value="UniProtKB-KW"/>
</dbReference>
<protein>
    <recommendedName>
        <fullName evidence="5">Small monomeric GTPase</fullName>
    </recommendedName>
</protein>
<evidence type="ECO:0000256" key="2">
    <source>
        <dbReference type="ARBA" id="ARBA00023134"/>
    </source>
</evidence>
<comment type="caution">
    <text evidence="3">The sequence shown here is derived from an EMBL/GenBank/DDBJ whole genome shotgun (WGS) entry which is preliminary data.</text>
</comment>
<proteinExistence type="predicted"/>
<dbReference type="Pfam" id="PF00071">
    <property type="entry name" value="Ras"/>
    <property type="match status" value="2"/>
</dbReference>
<dbReference type="EMBL" id="BEZZ01001835">
    <property type="protein sequence ID" value="GCC20552.1"/>
    <property type="molecule type" value="Genomic_DNA"/>
</dbReference>
<keyword evidence="2" id="KW-0342">GTP-binding</keyword>
<dbReference type="SMART" id="SM00175">
    <property type="entry name" value="RAB"/>
    <property type="match status" value="1"/>
</dbReference>
<dbReference type="PROSITE" id="PS51419">
    <property type="entry name" value="RAB"/>
    <property type="match status" value="1"/>
</dbReference>
<evidence type="ECO:0008006" key="5">
    <source>
        <dbReference type="Google" id="ProtNLM"/>
    </source>
</evidence>
<dbReference type="CDD" id="cd04137">
    <property type="entry name" value="RheB"/>
    <property type="match status" value="1"/>
</dbReference>
<organism evidence="3 4">
    <name type="scientific">Chiloscyllium punctatum</name>
    <name type="common">Brownbanded bambooshark</name>
    <name type="synonym">Hemiscyllium punctatum</name>
    <dbReference type="NCBI Taxonomy" id="137246"/>
    <lineage>
        <taxon>Eukaryota</taxon>
        <taxon>Metazoa</taxon>
        <taxon>Chordata</taxon>
        <taxon>Craniata</taxon>
        <taxon>Vertebrata</taxon>
        <taxon>Chondrichthyes</taxon>
        <taxon>Elasmobranchii</taxon>
        <taxon>Galeomorphii</taxon>
        <taxon>Galeoidea</taxon>
        <taxon>Orectolobiformes</taxon>
        <taxon>Hemiscylliidae</taxon>
        <taxon>Chiloscyllium</taxon>
    </lineage>
</organism>
<dbReference type="OrthoDB" id="25818at2759"/>
<dbReference type="OMA" id="HQGHGKT"/>
<dbReference type="GO" id="GO:0003924">
    <property type="term" value="F:GTPase activity"/>
    <property type="evidence" value="ECO:0007669"/>
    <property type="project" value="InterPro"/>
</dbReference>
<name>A0A401RQX1_CHIPU</name>
<evidence type="ECO:0000313" key="3">
    <source>
        <dbReference type="EMBL" id="GCC20552.1"/>
    </source>
</evidence>
<accession>A0A401RQX1</accession>
<dbReference type="GO" id="GO:0016020">
    <property type="term" value="C:membrane"/>
    <property type="evidence" value="ECO:0007669"/>
    <property type="project" value="InterPro"/>
</dbReference>
<dbReference type="STRING" id="137246.A0A401RQX1"/>
<dbReference type="InterPro" id="IPR001806">
    <property type="entry name" value="Small_GTPase"/>
</dbReference>
<dbReference type="PRINTS" id="PR00449">
    <property type="entry name" value="RASTRNSFRMNG"/>
</dbReference>
<dbReference type="AlphaFoldDB" id="A0A401RQX1"/>
<dbReference type="SUPFAM" id="SSF52540">
    <property type="entry name" value="P-loop containing nucleoside triphosphate hydrolases"/>
    <property type="match status" value="1"/>
</dbReference>
<reference evidence="3 4" key="1">
    <citation type="journal article" date="2018" name="Nat. Ecol. Evol.">
        <title>Shark genomes provide insights into elasmobranch evolution and the origin of vertebrates.</title>
        <authorList>
            <person name="Hara Y"/>
            <person name="Yamaguchi K"/>
            <person name="Onimaru K"/>
            <person name="Kadota M"/>
            <person name="Koyanagi M"/>
            <person name="Keeley SD"/>
            <person name="Tatsumi K"/>
            <person name="Tanaka K"/>
            <person name="Motone F"/>
            <person name="Kageyama Y"/>
            <person name="Nozu R"/>
            <person name="Adachi N"/>
            <person name="Nishimura O"/>
            <person name="Nakagawa R"/>
            <person name="Tanegashima C"/>
            <person name="Kiyatake I"/>
            <person name="Matsumoto R"/>
            <person name="Murakumo K"/>
            <person name="Nishida K"/>
            <person name="Terakita A"/>
            <person name="Kuratani S"/>
            <person name="Sato K"/>
            <person name="Hyodo S Kuraku.S."/>
        </authorList>
    </citation>
    <scope>NUCLEOTIDE SEQUENCE [LARGE SCALE GENOMIC DNA]</scope>
</reference>
<dbReference type="GO" id="GO:0007165">
    <property type="term" value="P:signal transduction"/>
    <property type="evidence" value="ECO:0007669"/>
    <property type="project" value="InterPro"/>
</dbReference>
<dbReference type="InterPro" id="IPR027417">
    <property type="entry name" value="P-loop_NTPase"/>
</dbReference>
<evidence type="ECO:0000313" key="4">
    <source>
        <dbReference type="Proteomes" id="UP000287033"/>
    </source>
</evidence>
<dbReference type="Gene3D" id="3.40.50.300">
    <property type="entry name" value="P-loop containing nucleotide triphosphate hydrolases"/>
    <property type="match status" value="1"/>
</dbReference>
<gene>
    <name evidence="3" type="ORF">chiPu_0019114</name>
</gene>
<dbReference type="PANTHER" id="PTHR24070">
    <property type="entry name" value="RAS, DI-RAS, AND RHEB FAMILY MEMBERS OF SMALL GTPASE SUPERFAMILY"/>
    <property type="match status" value="1"/>
</dbReference>
<dbReference type="Proteomes" id="UP000287033">
    <property type="component" value="Unassembled WGS sequence"/>
</dbReference>
<keyword evidence="1" id="KW-0547">Nucleotide-binding</keyword>
<dbReference type="NCBIfam" id="TIGR00231">
    <property type="entry name" value="small_GTP"/>
    <property type="match status" value="1"/>
</dbReference>
<dbReference type="InterPro" id="IPR020849">
    <property type="entry name" value="Small_GTPase_Ras-type"/>
</dbReference>
<dbReference type="PROSITE" id="PS51420">
    <property type="entry name" value="RHO"/>
    <property type="match status" value="1"/>
</dbReference>
<dbReference type="PROSITE" id="PS51421">
    <property type="entry name" value="RAS"/>
    <property type="match status" value="1"/>
</dbReference>
<keyword evidence="4" id="KW-1185">Reference proteome</keyword>
<dbReference type="SMART" id="SM00174">
    <property type="entry name" value="RHO"/>
    <property type="match status" value="1"/>
</dbReference>
<dbReference type="InterPro" id="IPR005225">
    <property type="entry name" value="Small_GTP-bd"/>
</dbReference>
<evidence type="ECO:0000256" key="1">
    <source>
        <dbReference type="ARBA" id="ARBA00022741"/>
    </source>
</evidence>
<dbReference type="SMART" id="SM00173">
    <property type="entry name" value="RAS"/>
    <property type="match status" value="1"/>
</dbReference>
<sequence length="203" mass="23062">MAPLKFRKIAVLGYRSVGKSSLTIQFVEGQFIECYDPTIENTFNKTINFDGQDFYLQLVDTAGQDEYSMFSRSHTVDVHGYVLVYSVTSMKSFEVIKVIHSKLLDMVGKIHRPSSPHYAPPLEPPCFCQMCRIPTVLVANKRDLSKQRVVQTEEGKKLADSWGAAFLESSAKQNDTTVQIFKMIIQEIEKADGCTRDRKCDMM</sequence>